<dbReference type="Proteomes" id="UP001589858">
    <property type="component" value="Unassembled WGS sequence"/>
</dbReference>
<proteinExistence type="predicted"/>
<evidence type="ECO:0000313" key="3">
    <source>
        <dbReference type="EMBL" id="MFC0686270.1"/>
    </source>
</evidence>
<organism evidence="3 4">
    <name type="scientific">Novosphingobium clariflavum</name>
    <dbReference type="NCBI Taxonomy" id="2029884"/>
    <lineage>
        <taxon>Bacteria</taxon>
        <taxon>Pseudomonadati</taxon>
        <taxon>Pseudomonadota</taxon>
        <taxon>Alphaproteobacteria</taxon>
        <taxon>Sphingomonadales</taxon>
        <taxon>Sphingomonadaceae</taxon>
        <taxon>Novosphingobium</taxon>
    </lineage>
</organism>
<evidence type="ECO:0000313" key="4">
    <source>
        <dbReference type="Proteomes" id="UP001589858"/>
    </source>
</evidence>
<dbReference type="RefSeq" id="WP_267218977.1">
    <property type="nucleotide sequence ID" value="NZ_JAPCWC010000002.1"/>
</dbReference>
<gene>
    <name evidence="3" type="ORF">ACFFF8_16905</name>
</gene>
<reference evidence="3 4" key="1">
    <citation type="submission" date="2024-09" db="EMBL/GenBank/DDBJ databases">
        <authorList>
            <person name="Sun Q."/>
            <person name="Mori K."/>
        </authorList>
    </citation>
    <scope>NUCLEOTIDE SEQUENCE [LARGE SCALE GENOMIC DNA]</scope>
    <source>
        <strain evidence="3 4">CICC 11035S</strain>
    </source>
</reference>
<protein>
    <submittedName>
        <fullName evidence="3">DUF2092 domain-containing protein</fullName>
    </submittedName>
</protein>
<dbReference type="InterPro" id="IPR019207">
    <property type="entry name" value="DUF2092"/>
</dbReference>
<feature type="signal peptide" evidence="2">
    <location>
        <begin position="1"/>
        <end position="34"/>
    </location>
</feature>
<dbReference type="SUPFAM" id="SSF89392">
    <property type="entry name" value="Prokaryotic lipoproteins and lipoprotein localization factors"/>
    <property type="match status" value="1"/>
</dbReference>
<sequence length="270" mass="29218">MAVSRDKRLGLMAVPIAVLAVLPASPGAAQQAGAATTADSASLIDPAAMAAMDKMSAALQTLPSFQVQSDVTSEVVLVTGQKIQFGGTVDVAVHRPDAFKVVSRADTQTREMYYNGKTFTIYAPKLGYYASFDAPSTIGLTLDKARTEHNIEVPLADLFTWGTDQTVRSRVKEAIVVRPERIGDRQCMHYAFRQEKVDWQVWIDQGAQPLPCKLVITSRTDEAMPQYTAVLNWTLNSVPEAASLAFQPPADAKRITMASAATLAKAEGEQ</sequence>
<evidence type="ECO:0000256" key="2">
    <source>
        <dbReference type="SAM" id="SignalP"/>
    </source>
</evidence>
<feature type="chain" id="PRO_5045219096" evidence="2">
    <location>
        <begin position="35"/>
        <end position="270"/>
    </location>
</feature>
<comment type="caution">
    <text evidence="3">The sequence shown here is derived from an EMBL/GenBank/DDBJ whole genome shotgun (WGS) entry which is preliminary data.</text>
</comment>
<evidence type="ECO:0000256" key="1">
    <source>
        <dbReference type="ARBA" id="ARBA00022729"/>
    </source>
</evidence>
<keyword evidence="1 2" id="KW-0732">Signal</keyword>
<name>A0ABV6SAJ3_9SPHN</name>
<dbReference type="Pfam" id="PF09865">
    <property type="entry name" value="DUF2092"/>
    <property type="match status" value="1"/>
</dbReference>
<accession>A0ABV6SAJ3</accession>
<dbReference type="InterPro" id="IPR029046">
    <property type="entry name" value="LolA/LolB/LppX"/>
</dbReference>
<dbReference type="EMBL" id="JBHLTM010000061">
    <property type="protein sequence ID" value="MFC0686270.1"/>
    <property type="molecule type" value="Genomic_DNA"/>
</dbReference>
<keyword evidence="4" id="KW-1185">Reference proteome</keyword>